<dbReference type="InterPro" id="IPR036736">
    <property type="entry name" value="ACP-like_sf"/>
</dbReference>
<keyword evidence="2" id="KW-1185">Reference proteome</keyword>
<accession>A0A6F8YB59</accession>
<protein>
    <recommendedName>
        <fullName evidence="3">Carrier domain-containing protein</fullName>
    </recommendedName>
</protein>
<dbReference type="AlphaFoldDB" id="A0A6F8YB59"/>
<dbReference type="Proteomes" id="UP000503011">
    <property type="component" value="Chromosome"/>
</dbReference>
<reference evidence="1 2" key="1">
    <citation type="submission" date="2020-03" db="EMBL/GenBank/DDBJ databases">
        <title>Whole genome shotgun sequence of Phytohabitans suffuscus NBRC 105367.</title>
        <authorList>
            <person name="Komaki H."/>
            <person name="Tamura T."/>
        </authorList>
    </citation>
    <scope>NUCLEOTIDE SEQUENCE [LARGE SCALE GENOMIC DNA]</scope>
    <source>
        <strain evidence="1 2">NBRC 105367</strain>
    </source>
</reference>
<dbReference type="Gene3D" id="1.10.1200.10">
    <property type="entry name" value="ACP-like"/>
    <property type="match status" value="1"/>
</dbReference>
<evidence type="ECO:0008006" key="3">
    <source>
        <dbReference type="Google" id="ProtNLM"/>
    </source>
</evidence>
<name>A0A6F8YB59_9ACTN</name>
<reference evidence="1 2" key="2">
    <citation type="submission" date="2020-03" db="EMBL/GenBank/DDBJ databases">
        <authorList>
            <person name="Ichikawa N."/>
            <person name="Kimura A."/>
            <person name="Kitahashi Y."/>
            <person name="Uohara A."/>
        </authorList>
    </citation>
    <scope>NUCLEOTIDE SEQUENCE [LARGE SCALE GENOMIC DNA]</scope>
    <source>
        <strain evidence="1 2">NBRC 105367</strain>
    </source>
</reference>
<sequence>MDYDRTLESLREYLCEHVLATPGQAGLEQGITAKTPLLEWGVLNSLRLTQLLGFIRDSLGVEVGAEHVVGGNFRDLDAVTRLVIGLHDNPAAHV</sequence>
<organism evidence="1 2">
    <name type="scientific">Phytohabitans suffuscus</name>
    <dbReference type="NCBI Taxonomy" id="624315"/>
    <lineage>
        <taxon>Bacteria</taxon>
        <taxon>Bacillati</taxon>
        <taxon>Actinomycetota</taxon>
        <taxon>Actinomycetes</taxon>
        <taxon>Micromonosporales</taxon>
        <taxon>Micromonosporaceae</taxon>
    </lineage>
</organism>
<dbReference type="KEGG" id="psuu:Psuf_005040"/>
<proteinExistence type="predicted"/>
<gene>
    <name evidence="1" type="ORF">Psuf_005040</name>
</gene>
<dbReference type="EMBL" id="AP022871">
    <property type="protein sequence ID" value="BCB83191.1"/>
    <property type="molecule type" value="Genomic_DNA"/>
</dbReference>
<evidence type="ECO:0000313" key="2">
    <source>
        <dbReference type="Proteomes" id="UP000503011"/>
    </source>
</evidence>
<evidence type="ECO:0000313" key="1">
    <source>
        <dbReference type="EMBL" id="BCB83191.1"/>
    </source>
</evidence>
<dbReference type="SUPFAM" id="SSF47336">
    <property type="entry name" value="ACP-like"/>
    <property type="match status" value="1"/>
</dbReference>
<dbReference type="RefSeq" id="WP_173153339.1">
    <property type="nucleotide sequence ID" value="NZ_AP022871.1"/>
</dbReference>